<sequence>MAQIAKFNSSQVMIAGDFEAYHYCEPYSKTLDFHTHEFFECFLFLGGDVTYYIEDRVYPLIPGDLLLIPPGRMHRPVLADERAPYDRMVLWLSVPYVHALCETNDVFSSLSALSSHGIHRIHLPEESLSFCKALFERMTDDSFKQTSGAAITLFLNEAARCAAADEQPAPAADSLMAQVLRYIDAHYTEPLTLDTLCAQFFVSKFHLLRQFKAYTNATVHDYIVTKRISFARQCIREGMTASDACMQAGFNEYSSFYKSFVQKTGMTPAVFKRHCMAKR</sequence>
<dbReference type="AlphaFoldDB" id="A0A939BDA8"/>
<protein>
    <submittedName>
        <fullName evidence="5">Helix-turn-helix transcriptional regulator</fullName>
    </submittedName>
</protein>
<dbReference type="Pfam" id="PF02311">
    <property type="entry name" value="AraC_binding"/>
    <property type="match status" value="1"/>
</dbReference>
<dbReference type="Gene3D" id="2.60.120.10">
    <property type="entry name" value="Jelly Rolls"/>
    <property type="match status" value="1"/>
</dbReference>
<dbReference type="InterPro" id="IPR018060">
    <property type="entry name" value="HTH_AraC"/>
</dbReference>
<dbReference type="InterPro" id="IPR009057">
    <property type="entry name" value="Homeodomain-like_sf"/>
</dbReference>
<dbReference type="Gene3D" id="1.10.10.60">
    <property type="entry name" value="Homeodomain-like"/>
    <property type="match status" value="2"/>
</dbReference>
<dbReference type="SMART" id="SM00342">
    <property type="entry name" value="HTH_ARAC"/>
    <property type="match status" value="1"/>
</dbReference>
<keyword evidence="1" id="KW-0805">Transcription regulation</keyword>
<accession>A0A939BDA8</accession>
<keyword evidence="2" id="KW-0238">DNA-binding</keyword>
<gene>
    <name evidence="5" type="ORF">H6A12_01515</name>
</gene>
<dbReference type="PANTHER" id="PTHR43280">
    <property type="entry name" value="ARAC-FAMILY TRANSCRIPTIONAL REGULATOR"/>
    <property type="match status" value="1"/>
</dbReference>
<evidence type="ECO:0000256" key="3">
    <source>
        <dbReference type="ARBA" id="ARBA00023163"/>
    </source>
</evidence>
<feature type="domain" description="HTH araC/xylS-type" evidence="4">
    <location>
        <begin position="177"/>
        <end position="274"/>
    </location>
</feature>
<reference evidence="5" key="1">
    <citation type="submission" date="2020-08" db="EMBL/GenBank/DDBJ databases">
        <authorList>
            <person name="Cejkova D."/>
            <person name="Kubasova T."/>
            <person name="Jahodarova E."/>
            <person name="Rychlik I."/>
        </authorList>
    </citation>
    <scope>NUCLEOTIDE SEQUENCE</scope>
    <source>
        <strain evidence="5">An559</strain>
    </source>
</reference>
<dbReference type="PANTHER" id="PTHR43280:SF2">
    <property type="entry name" value="HTH-TYPE TRANSCRIPTIONAL REGULATOR EXSA"/>
    <property type="match status" value="1"/>
</dbReference>
<evidence type="ECO:0000313" key="6">
    <source>
        <dbReference type="Proteomes" id="UP000774750"/>
    </source>
</evidence>
<evidence type="ECO:0000259" key="4">
    <source>
        <dbReference type="PROSITE" id="PS01124"/>
    </source>
</evidence>
<proteinExistence type="predicted"/>
<dbReference type="InterPro" id="IPR037923">
    <property type="entry name" value="HTH-like"/>
</dbReference>
<dbReference type="InterPro" id="IPR014710">
    <property type="entry name" value="RmlC-like_jellyroll"/>
</dbReference>
<name>A0A939BDA8_9FIRM</name>
<dbReference type="EMBL" id="JACJKY010000002">
    <property type="protein sequence ID" value="MBM6919842.1"/>
    <property type="molecule type" value="Genomic_DNA"/>
</dbReference>
<dbReference type="PROSITE" id="PS01124">
    <property type="entry name" value="HTH_ARAC_FAMILY_2"/>
    <property type="match status" value="1"/>
</dbReference>
<evidence type="ECO:0000256" key="1">
    <source>
        <dbReference type="ARBA" id="ARBA00023015"/>
    </source>
</evidence>
<dbReference type="GO" id="GO:0003700">
    <property type="term" value="F:DNA-binding transcription factor activity"/>
    <property type="evidence" value="ECO:0007669"/>
    <property type="project" value="InterPro"/>
</dbReference>
<organism evidence="5 6">
    <name type="scientific">Merdimmobilis hominis</name>
    <dbReference type="NCBI Taxonomy" id="2897707"/>
    <lineage>
        <taxon>Bacteria</taxon>
        <taxon>Bacillati</taxon>
        <taxon>Bacillota</taxon>
        <taxon>Clostridia</taxon>
        <taxon>Eubacteriales</taxon>
        <taxon>Oscillospiraceae</taxon>
        <taxon>Merdimmobilis</taxon>
    </lineage>
</organism>
<dbReference type="SUPFAM" id="SSF51215">
    <property type="entry name" value="Regulatory protein AraC"/>
    <property type="match status" value="1"/>
</dbReference>
<dbReference type="GO" id="GO:0043565">
    <property type="term" value="F:sequence-specific DNA binding"/>
    <property type="evidence" value="ECO:0007669"/>
    <property type="project" value="InterPro"/>
</dbReference>
<comment type="caution">
    <text evidence="5">The sequence shown here is derived from an EMBL/GenBank/DDBJ whole genome shotgun (WGS) entry which is preliminary data.</text>
</comment>
<dbReference type="Proteomes" id="UP000774750">
    <property type="component" value="Unassembled WGS sequence"/>
</dbReference>
<keyword evidence="3" id="KW-0804">Transcription</keyword>
<dbReference type="RefSeq" id="WP_204444074.1">
    <property type="nucleotide sequence ID" value="NZ_JACJKY010000002.1"/>
</dbReference>
<keyword evidence="6" id="KW-1185">Reference proteome</keyword>
<evidence type="ECO:0000313" key="5">
    <source>
        <dbReference type="EMBL" id="MBM6919842.1"/>
    </source>
</evidence>
<evidence type="ECO:0000256" key="2">
    <source>
        <dbReference type="ARBA" id="ARBA00023125"/>
    </source>
</evidence>
<dbReference type="Pfam" id="PF12833">
    <property type="entry name" value="HTH_18"/>
    <property type="match status" value="1"/>
</dbReference>
<reference evidence="5" key="2">
    <citation type="journal article" date="2021" name="Sci. Rep.">
        <title>The distribution of antibiotic resistance genes in chicken gut microbiota commensals.</title>
        <authorList>
            <person name="Juricova H."/>
            <person name="Matiasovicova J."/>
            <person name="Kubasova T."/>
            <person name="Cejkova D."/>
            <person name="Rychlik I."/>
        </authorList>
    </citation>
    <scope>NUCLEOTIDE SEQUENCE</scope>
    <source>
        <strain evidence="5">An559</strain>
    </source>
</reference>
<dbReference type="InterPro" id="IPR003313">
    <property type="entry name" value="AraC-bd"/>
</dbReference>
<dbReference type="SUPFAM" id="SSF46689">
    <property type="entry name" value="Homeodomain-like"/>
    <property type="match status" value="2"/>
</dbReference>